<accession>A0ABR7R6N1</accession>
<reference evidence="2 3" key="1">
    <citation type="journal article" date="2009" name="Int. J. Syst. Evol. Microbiol.">
        <title>Transfer of Teichococcus ludipueritiae and Muricoccus roseus to the genus Roseomonas, as Roseomonas ludipueritiae comb. nov. and Roseomonas rosea comb. nov., respectively, and emended description of the genus Roseomonas.</title>
        <authorList>
            <person name="Sanchez-Porro C."/>
            <person name="Gallego V."/>
            <person name="Busse H.J."/>
            <person name="Kampfer P."/>
            <person name="Ventosa A."/>
        </authorList>
    </citation>
    <scope>NUCLEOTIDE SEQUENCE [LARGE SCALE GENOMIC DNA]</scope>
    <source>
        <strain evidence="2 3">DSM 14915</strain>
    </source>
</reference>
<dbReference type="RefSeq" id="WP_187778554.1">
    <property type="nucleotide sequence ID" value="NZ_JACTUZ010000037.1"/>
</dbReference>
<dbReference type="Gene3D" id="1.20.1290.10">
    <property type="entry name" value="AhpD-like"/>
    <property type="match status" value="2"/>
</dbReference>
<evidence type="ECO:0000313" key="3">
    <source>
        <dbReference type="Proteomes" id="UP000603940"/>
    </source>
</evidence>
<dbReference type="Proteomes" id="UP000603940">
    <property type="component" value="Unassembled WGS sequence"/>
</dbReference>
<dbReference type="EMBL" id="JACTUZ010000037">
    <property type="protein sequence ID" value="MBC9177424.1"/>
    <property type="molecule type" value="Genomic_DNA"/>
</dbReference>
<keyword evidence="3" id="KW-1185">Reference proteome</keyword>
<proteinExistence type="predicted"/>
<name>A0ABR7R6N1_9PROT</name>
<feature type="domain" description="Carboxymuconolactone decarboxylase-like" evidence="1">
    <location>
        <begin position="35"/>
        <end position="109"/>
    </location>
</feature>
<dbReference type="SUPFAM" id="SSF69118">
    <property type="entry name" value="AhpD-like"/>
    <property type="match status" value="1"/>
</dbReference>
<protein>
    <submittedName>
        <fullName evidence="2">Carboxymuconolactone decarboxylase family protein</fullName>
    </submittedName>
</protein>
<organism evidence="2 3">
    <name type="scientific">Pseudoroseomonas ludipueritiae</name>
    <dbReference type="NCBI Taxonomy" id="198093"/>
    <lineage>
        <taxon>Bacteria</taxon>
        <taxon>Pseudomonadati</taxon>
        <taxon>Pseudomonadota</taxon>
        <taxon>Alphaproteobacteria</taxon>
        <taxon>Acetobacterales</taxon>
        <taxon>Acetobacteraceae</taxon>
        <taxon>Pseudoroseomonas</taxon>
    </lineage>
</organism>
<dbReference type="Pfam" id="PF02627">
    <property type="entry name" value="CMD"/>
    <property type="match status" value="1"/>
</dbReference>
<evidence type="ECO:0000313" key="2">
    <source>
        <dbReference type="EMBL" id="MBC9177424.1"/>
    </source>
</evidence>
<sequence>MSDALTPEQEAMKAAYIRARGYWKPWTEGLLRLSPDFLNTYASYAGHPAAHGPLSPVMCELIYVALDGSATHLFESGLRLHMGIALERGATPAQVMEVLQLATAQGLDGVARGVEILAEELVAEGQEIPERLDEAQQALKAQYEARFGDWPRFCDQMLRLDPAYFARMLELLTCRAVGEGLDEKSRILISLALAACFTELDAEATRLQIRRALRIGASREEILQVLQMTAHLGVHACSVGMPALMDAMAARR</sequence>
<dbReference type="PANTHER" id="PTHR33930">
    <property type="entry name" value="ALKYL HYDROPEROXIDE REDUCTASE AHPD"/>
    <property type="match status" value="1"/>
</dbReference>
<dbReference type="InterPro" id="IPR029032">
    <property type="entry name" value="AhpD-like"/>
</dbReference>
<dbReference type="PANTHER" id="PTHR33930:SF2">
    <property type="entry name" value="BLR3452 PROTEIN"/>
    <property type="match status" value="1"/>
</dbReference>
<evidence type="ECO:0000259" key="1">
    <source>
        <dbReference type="Pfam" id="PF02627"/>
    </source>
</evidence>
<dbReference type="InterPro" id="IPR003779">
    <property type="entry name" value="CMD-like"/>
</dbReference>
<gene>
    <name evidence="2" type="ORF">IBL25_10780</name>
</gene>
<comment type="caution">
    <text evidence="2">The sequence shown here is derived from an EMBL/GenBank/DDBJ whole genome shotgun (WGS) entry which is preliminary data.</text>
</comment>